<feature type="signal peptide" evidence="1">
    <location>
        <begin position="1"/>
        <end position="26"/>
    </location>
</feature>
<accession>A0ABT5WR81</accession>
<evidence type="ECO:0000256" key="1">
    <source>
        <dbReference type="SAM" id="SignalP"/>
    </source>
</evidence>
<keyword evidence="1" id="KW-0732">Signal</keyword>
<feature type="chain" id="PRO_5046744148" evidence="1">
    <location>
        <begin position="27"/>
        <end position="78"/>
    </location>
</feature>
<dbReference type="EMBL" id="JARESE010000019">
    <property type="protein sequence ID" value="MDE8651493.1"/>
    <property type="molecule type" value="Genomic_DNA"/>
</dbReference>
<proteinExistence type="predicted"/>
<dbReference type="RefSeq" id="WP_275227591.1">
    <property type="nucleotide sequence ID" value="NZ_JARESE010000019.1"/>
</dbReference>
<evidence type="ECO:0000313" key="3">
    <source>
        <dbReference type="Proteomes" id="UP001216253"/>
    </source>
</evidence>
<name>A0ABT5WR81_9SPHN</name>
<sequence length="78" mass="7773">MIPLLILSGKLVAALLALGPAGPATPTPAPAPAPLSASAAPRAQVARPVFLGRMVVTARALPPAAMPPYAVPAYRAAR</sequence>
<comment type="caution">
    <text evidence="2">The sequence shown here is derived from an EMBL/GenBank/DDBJ whole genome shotgun (WGS) entry which is preliminary data.</text>
</comment>
<protein>
    <submittedName>
        <fullName evidence="2">Uncharacterized protein</fullName>
    </submittedName>
</protein>
<reference evidence="2 3" key="1">
    <citation type="submission" date="2023-03" db="EMBL/GenBank/DDBJ databases">
        <title>NovoSphingobium album sp. nov. isolated from polycyclic aromatic hydrocarbons- and heavy-metal polluted soil.</title>
        <authorList>
            <person name="Liu Z."/>
            <person name="Wang K."/>
        </authorList>
    </citation>
    <scope>NUCLEOTIDE SEQUENCE [LARGE SCALE GENOMIC DNA]</scope>
    <source>
        <strain evidence="2 3">H3SJ31-1</strain>
    </source>
</reference>
<dbReference type="Proteomes" id="UP001216253">
    <property type="component" value="Unassembled WGS sequence"/>
</dbReference>
<evidence type="ECO:0000313" key="2">
    <source>
        <dbReference type="EMBL" id="MDE8651493.1"/>
    </source>
</evidence>
<keyword evidence="3" id="KW-1185">Reference proteome</keyword>
<organism evidence="2 3">
    <name type="scientific">Novosphingobium album</name>
    <name type="common">ex Liu et al. 2023</name>
    <dbReference type="NCBI Taxonomy" id="3031130"/>
    <lineage>
        <taxon>Bacteria</taxon>
        <taxon>Pseudomonadati</taxon>
        <taxon>Pseudomonadota</taxon>
        <taxon>Alphaproteobacteria</taxon>
        <taxon>Sphingomonadales</taxon>
        <taxon>Sphingomonadaceae</taxon>
        <taxon>Novosphingobium</taxon>
    </lineage>
</organism>
<gene>
    <name evidence="2" type="ORF">PYV00_07150</name>
</gene>